<feature type="compositionally biased region" description="Pro residues" evidence="1">
    <location>
        <begin position="1"/>
        <end position="12"/>
    </location>
</feature>
<name>A0A2A7UYG1_COMTR</name>
<evidence type="ECO:0000256" key="2">
    <source>
        <dbReference type="SAM" id="Phobius"/>
    </source>
</evidence>
<keyword evidence="2" id="KW-0472">Membrane</keyword>
<reference evidence="4" key="1">
    <citation type="submission" date="2017-09" db="EMBL/GenBank/DDBJ databases">
        <title>FDA dAtabase for Regulatory Grade micrObial Sequences (FDA-ARGOS): Supporting development and validation of Infectious Disease Dx tests.</title>
        <authorList>
            <person name="Minogue T."/>
            <person name="Wolcott M."/>
            <person name="Wasieloski L."/>
            <person name="Aguilar W."/>
            <person name="Moore D."/>
            <person name="Tallon L."/>
            <person name="Sadzewicz L."/>
            <person name="Ott S."/>
            <person name="Zhao X."/>
            <person name="Nagaraj S."/>
            <person name="Vavikolanu K."/>
            <person name="Aluvathingal J."/>
            <person name="Nadendla S."/>
            <person name="Sichtig H."/>
        </authorList>
    </citation>
    <scope>NUCLEOTIDE SEQUENCE [LARGE SCALE GENOMIC DNA]</scope>
    <source>
        <strain evidence="4">FDAARGOS_394</strain>
    </source>
</reference>
<keyword evidence="4" id="KW-1185">Reference proteome</keyword>
<feature type="transmembrane region" description="Helical" evidence="2">
    <location>
        <begin position="76"/>
        <end position="94"/>
    </location>
</feature>
<dbReference type="RefSeq" id="WP_066533903.1">
    <property type="nucleotide sequence ID" value="NZ_DALZSI010000047.1"/>
</dbReference>
<dbReference type="EMBL" id="PDEA01000001">
    <property type="protein sequence ID" value="PEH90221.1"/>
    <property type="molecule type" value="Genomic_DNA"/>
</dbReference>
<dbReference type="PANTHER" id="PTHR34205:SF2">
    <property type="entry name" value="DUF962 DOMAIN-CONTAINING PROTEIN"/>
    <property type="match status" value="1"/>
</dbReference>
<dbReference type="GeneID" id="80802513"/>
<dbReference type="STRING" id="1219032.GCA_001515545_00952"/>
<dbReference type="Proteomes" id="UP000220246">
    <property type="component" value="Unassembled WGS sequence"/>
</dbReference>
<evidence type="ECO:0000313" key="3">
    <source>
        <dbReference type="EMBL" id="PEH90221.1"/>
    </source>
</evidence>
<organism evidence="3 4">
    <name type="scientific">Comamonas terrigena</name>
    <dbReference type="NCBI Taxonomy" id="32013"/>
    <lineage>
        <taxon>Bacteria</taxon>
        <taxon>Pseudomonadati</taxon>
        <taxon>Pseudomonadota</taxon>
        <taxon>Betaproteobacteria</taxon>
        <taxon>Burkholderiales</taxon>
        <taxon>Comamonadaceae</taxon>
        <taxon>Comamonas</taxon>
    </lineage>
</organism>
<evidence type="ECO:0000256" key="1">
    <source>
        <dbReference type="SAM" id="MobiDB-lite"/>
    </source>
</evidence>
<keyword evidence="2" id="KW-1133">Transmembrane helix</keyword>
<gene>
    <name evidence="3" type="ORF">CRM82_17960</name>
</gene>
<dbReference type="PANTHER" id="PTHR34205">
    <property type="entry name" value="TRANSMEMBRANE PROTEIN"/>
    <property type="match status" value="1"/>
</dbReference>
<dbReference type="OrthoDB" id="7356072at2"/>
<proteinExistence type="predicted"/>
<evidence type="ECO:0000313" key="4">
    <source>
        <dbReference type="Proteomes" id="UP000220246"/>
    </source>
</evidence>
<dbReference type="AlphaFoldDB" id="A0A2A7UYG1"/>
<sequence>MADIPATPPPGVAPATDTGSPAPAVDPRSLHRFADFYPFYLSEHSDSRCRRLHFLGSSLGLLCLAAALWWRQPWFVLLGLVLGYACAWIGHFGFEHNRPASFKRPLYSFLGDWRMYADMWRGKVPF</sequence>
<accession>A0A2A7UYG1</accession>
<protein>
    <submittedName>
        <fullName evidence="3">DUF962 domain-containing protein</fullName>
    </submittedName>
</protein>
<comment type="caution">
    <text evidence="3">The sequence shown here is derived from an EMBL/GenBank/DDBJ whole genome shotgun (WGS) entry which is preliminary data.</text>
</comment>
<dbReference type="InterPro" id="IPR009305">
    <property type="entry name" value="Mpo1-like"/>
</dbReference>
<keyword evidence="2" id="KW-0812">Transmembrane</keyword>
<feature type="region of interest" description="Disordered" evidence="1">
    <location>
        <begin position="1"/>
        <end position="22"/>
    </location>
</feature>
<dbReference type="Pfam" id="PF06127">
    <property type="entry name" value="Mpo1-like"/>
    <property type="match status" value="1"/>
</dbReference>
<feature type="transmembrane region" description="Helical" evidence="2">
    <location>
        <begin position="52"/>
        <end position="70"/>
    </location>
</feature>